<dbReference type="InterPro" id="IPR013122">
    <property type="entry name" value="PKD1_2_channel"/>
</dbReference>
<feature type="binding site" evidence="7">
    <location>
        <position position="548"/>
    </location>
    <ligand>
        <name>Ca(2+)</name>
        <dbReference type="ChEBI" id="CHEBI:29108"/>
        <label>2</label>
    </ligand>
</feature>
<keyword evidence="7" id="KW-0407">Ion channel</keyword>
<dbReference type="OrthoDB" id="444119at2759"/>
<accession>A0A9C6X0I9</accession>
<dbReference type="PANTHER" id="PTHR10877">
    <property type="entry name" value="POLYCYSTIN FAMILY MEMBER"/>
    <property type="match status" value="1"/>
</dbReference>
<evidence type="ECO:0000313" key="13">
    <source>
        <dbReference type="RefSeq" id="XP_052125238.1"/>
    </source>
</evidence>
<organism evidence="12 13">
    <name type="scientific">Frankliniella occidentalis</name>
    <name type="common">Western flower thrips</name>
    <name type="synonym">Euthrips occidentalis</name>
    <dbReference type="NCBI Taxonomy" id="133901"/>
    <lineage>
        <taxon>Eukaryota</taxon>
        <taxon>Metazoa</taxon>
        <taxon>Ecdysozoa</taxon>
        <taxon>Arthropoda</taxon>
        <taxon>Hexapoda</taxon>
        <taxon>Insecta</taxon>
        <taxon>Pterygota</taxon>
        <taxon>Neoptera</taxon>
        <taxon>Paraneoptera</taxon>
        <taxon>Thysanoptera</taxon>
        <taxon>Terebrantia</taxon>
        <taxon>Thripoidea</taxon>
        <taxon>Thripidae</taxon>
        <taxon>Frankliniella</taxon>
    </lineage>
</organism>
<evidence type="ECO:0000256" key="6">
    <source>
        <dbReference type="ARBA" id="ARBA00023180"/>
    </source>
</evidence>
<evidence type="ECO:0000313" key="12">
    <source>
        <dbReference type="Proteomes" id="UP000504606"/>
    </source>
</evidence>
<keyword evidence="7" id="KW-0107">Calcium channel</keyword>
<keyword evidence="6" id="KW-0325">Glycoprotein</keyword>
<dbReference type="InterPro" id="IPR046791">
    <property type="entry name" value="Polycystin_dom"/>
</dbReference>
<dbReference type="Proteomes" id="UP000504606">
    <property type="component" value="Unplaced"/>
</dbReference>
<dbReference type="InterPro" id="IPR051223">
    <property type="entry name" value="Polycystin"/>
</dbReference>
<dbReference type="PRINTS" id="PR01433">
    <property type="entry name" value="POLYCYSTIN2"/>
</dbReference>
<dbReference type="RefSeq" id="XP_052125238.1">
    <property type="nucleotide sequence ID" value="XM_052269278.1"/>
</dbReference>
<evidence type="ECO:0000256" key="8">
    <source>
        <dbReference type="PIRSR" id="PIRSR603915-2"/>
    </source>
</evidence>
<feature type="binding site" evidence="7">
    <location>
        <position position="544"/>
    </location>
    <ligand>
        <name>Ca(2+)</name>
        <dbReference type="ChEBI" id="CHEBI:29108"/>
        <label>2</label>
    </ligand>
</feature>
<feature type="transmembrane region" description="Helical" evidence="9">
    <location>
        <begin position="442"/>
        <end position="469"/>
    </location>
</feature>
<sequence length="601" mass="70292">MPCGKMTFKIAADQSSEGASFMEIRDLLIYLVFMTLLAVFTFGVYSQNSFHLNNAIANSFIHQPYFCEEERTNIFNVSSVDELWCYMNKRFIVTLQDHPFWGQIGTKNETYLLRPPRVRQVRVVEEDCIVPVAATGCFGKFSSENEDKSSFNLANDTSWVYNSPDKMGNIWFRGLISYYNSAGYYFSLIDADQLSYYEENNWIDEQTRAIFIDFTVYNININLFCVCQILFELPPSGGITPSYLFSTVKLIRYNDEYDHRVMACEILFAVFCIYYSIELICDIIYFKLNFWRKLDNWIDSLNLALSWSSVWVLIYRYVICLSILQRDALRGIQELPDYQHLKYIHLTADRITAVTLFCSCFKLYRFLHFDTIQHIYTTIMYCMKDMISFAFLFFIILLAYAQLGTLLFGNFDESYRSIAESSFTLLRIMMGEFHYQEITKILCLIGPIYIVSFVMFVVFLLLNMFLAIINATYSVVSSNVKVTRKSEYRPFMKHCLYLISSKFEPKTPSKPKAMNNSDKITELMKRSGFSELEVDTFFSRYTVDNDREVADIVFQRVVHQNVGVQHYLKLKSRTKTINNSVLQAIKKKELFLDQVGKLMRA</sequence>
<feature type="transmembrane region" description="Helical" evidence="9">
    <location>
        <begin position="389"/>
        <end position="408"/>
    </location>
</feature>
<evidence type="ECO:0000259" key="11">
    <source>
        <dbReference type="Pfam" id="PF20519"/>
    </source>
</evidence>
<evidence type="ECO:0000256" key="1">
    <source>
        <dbReference type="ARBA" id="ARBA00004141"/>
    </source>
</evidence>
<comment type="subcellular location">
    <subcellularLocation>
        <location evidence="1">Membrane</location>
        <topology evidence="1">Multi-pass membrane protein</topology>
    </subcellularLocation>
</comment>
<dbReference type="GO" id="GO:0005262">
    <property type="term" value="F:calcium channel activity"/>
    <property type="evidence" value="ECO:0007669"/>
    <property type="project" value="UniProtKB-KW"/>
</dbReference>
<feature type="binding site" evidence="7">
    <location>
        <position position="546"/>
    </location>
    <ligand>
        <name>Ca(2+)</name>
        <dbReference type="ChEBI" id="CHEBI:29108"/>
        <label>2</label>
    </ligand>
</feature>
<evidence type="ECO:0000256" key="7">
    <source>
        <dbReference type="PIRSR" id="PIRSR603915-1"/>
    </source>
</evidence>
<dbReference type="Pfam" id="PF08016">
    <property type="entry name" value="PKD_channel"/>
    <property type="match status" value="1"/>
</dbReference>
<keyword evidence="7" id="KW-0109">Calcium transport</keyword>
<feature type="domain" description="Polycystin cation channel PKD1/PKD2" evidence="10">
    <location>
        <begin position="252"/>
        <end position="476"/>
    </location>
</feature>
<dbReference type="Gene3D" id="1.10.287.70">
    <property type="match status" value="1"/>
</dbReference>
<feature type="domain" description="Polycystin" evidence="11">
    <location>
        <begin position="76"/>
        <end position="251"/>
    </location>
</feature>
<dbReference type="GO" id="GO:0050982">
    <property type="term" value="P:detection of mechanical stimulus"/>
    <property type="evidence" value="ECO:0007669"/>
    <property type="project" value="TreeGrafter"/>
</dbReference>
<name>A0A9C6X0I9_FRAOC</name>
<keyword evidence="3 9" id="KW-0812">Transmembrane</keyword>
<dbReference type="GO" id="GO:0016020">
    <property type="term" value="C:membrane"/>
    <property type="evidence" value="ECO:0007669"/>
    <property type="project" value="UniProtKB-SubCell"/>
</dbReference>
<dbReference type="KEGG" id="foc:113209821"/>
<dbReference type="PANTHER" id="PTHR10877:SF183">
    <property type="entry name" value="AT14535P-RELATED"/>
    <property type="match status" value="1"/>
</dbReference>
<keyword evidence="4 9" id="KW-1133">Transmembrane helix</keyword>
<dbReference type="GeneID" id="113209821"/>
<dbReference type="Pfam" id="PF20519">
    <property type="entry name" value="Polycystin_dom"/>
    <property type="match status" value="1"/>
</dbReference>
<evidence type="ECO:0000256" key="2">
    <source>
        <dbReference type="ARBA" id="ARBA00007200"/>
    </source>
</evidence>
<feature type="transmembrane region" description="Helical" evidence="9">
    <location>
        <begin position="266"/>
        <end position="285"/>
    </location>
</feature>
<dbReference type="FunFam" id="1.10.287.70:FF:000086">
    <property type="entry name" value="Polycystic kidney disease 2"/>
    <property type="match status" value="1"/>
</dbReference>
<keyword evidence="7" id="KW-0406">Ion transport</keyword>
<feature type="transmembrane region" description="Helical" evidence="9">
    <location>
        <begin position="27"/>
        <end position="45"/>
    </location>
</feature>
<evidence type="ECO:0000259" key="10">
    <source>
        <dbReference type="Pfam" id="PF08016"/>
    </source>
</evidence>
<keyword evidence="7" id="KW-0813">Transport</keyword>
<proteinExistence type="inferred from homology"/>
<dbReference type="InterPro" id="IPR003915">
    <property type="entry name" value="PKD_2"/>
</dbReference>
<evidence type="ECO:0000256" key="5">
    <source>
        <dbReference type="ARBA" id="ARBA00023136"/>
    </source>
</evidence>
<keyword evidence="7" id="KW-0479">Metal-binding</keyword>
<gene>
    <name evidence="13" type="primary">LOC113209821</name>
</gene>
<protein>
    <submittedName>
        <fullName evidence="13">Polycystin-2-like</fullName>
    </submittedName>
</protein>
<feature type="disulfide bond" evidence="8">
    <location>
        <begin position="128"/>
        <end position="137"/>
    </location>
</feature>
<keyword evidence="5 9" id="KW-0472">Membrane</keyword>
<comment type="similarity">
    <text evidence="2">Belongs to the polycystin family.</text>
</comment>
<dbReference type="AlphaFoldDB" id="A0A9C6X0I9"/>
<evidence type="ECO:0000256" key="9">
    <source>
        <dbReference type="SAM" id="Phobius"/>
    </source>
</evidence>
<feature type="transmembrane region" description="Helical" evidence="9">
    <location>
        <begin position="305"/>
        <end position="324"/>
    </location>
</feature>
<dbReference type="GO" id="GO:0005509">
    <property type="term" value="F:calcium ion binding"/>
    <property type="evidence" value="ECO:0007669"/>
    <property type="project" value="InterPro"/>
</dbReference>
<reference evidence="13" key="1">
    <citation type="submission" date="2025-08" db="UniProtKB">
        <authorList>
            <consortium name="RefSeq"/>
        </authorList>
    </citation>
    <scope>IDENTIFICATION</scope>
    <source>
        <tissue evidence="13">Whole organism</tissue>
    </source>
</reference>
<keyword evidence="7" id="KW-0106">Calcium</keyword>
<evidence type="ECO:0000256" key="3">
    <source>
        <dbReference type="ARBA" id="ARBA00022692"/>
    </source>
</evidence>
<evidence type="ECO:0000256" key="4">
    <source>
        <dbReference type="ARBA" id="ARBA00022989"/>
    </source>
</evidence>
<keyword evidence="12" id="KW-1185">Reference proteome</keyword>